<reference evidence="4 5" key="1">
    <citation type="submission" date="2017-04" db="EMBL/GenBank/DDBJ databases">
        <authorList>
            <person name="Afonso C.L."/>
            <person name="Miller P.J."/>
            <person name="Scott M.A."/>
            <person name="Spackman E."/>
            <person name="Goraichik I."/>
            <person name="Dimitrov K.M."/>
            <person name="Suarez D.L."/>
            <person name="Swayne D.E."/>
        </authorList>
    </citation>
    <scope>NUCLEOTIDE SEQUENCE [LARGE SCALE GENOMIC DNA]</scope>
    <source>
        <strain evidence="4 5">DSM 3385</strain>
    </source>
</reference>
<dbReference type="EMBL" id="FWXY01000012">
    <property type="protein sequence ID" value="SMC85549.1"/>
    <property type="molecule type" value="Genomic_DNA"/>
</dbReference>
<dbReference type="AlphaFoldDB" id="A0A1W2CJY0"/>
<evidence type="ECO:0000313" key="4">
    <source>
        <dbReference type="EMBL" id="SMC85549.1"/>
    </source>
</evidence>
<dbReference type="InterPro" id="IPR006683">
    <property type="entry name" value="Thioestr_dom"/>
</dbReference>
<keyword evidence="5" id="KW-1185">Reference proteome</keyword>
<dbReference type="GO" id="GO:0061522">
    <property type="term" value="F:1,4-dihydroxy-2-naphthoyl-CoA thioesterase activity"/>
    <property type="evidence" value="ECO:0007669"/>
    <property type="project" value="TreeGrafter"/>
</dbReference>
<dbReference type="OrthoDB" id="9813282at2"/>
<dbReference type="Gene3D" id="3.10.129.10">
    <property type="entry name" value="Hotdog Thioesterase"/>
    <property type="match status" value="1"/>
</dbReference>
<proteinExistence type="inferred from homology"/>
<dbReference type="NCBIfam" id="TIGR00369">
    <property type="entry name" value="unchar_dom_1"/>
    <property type="match status" value="1"/>
</dbReference>
<sequence>MGKLPDNITTLLNKEAGGFNTMLGLKFTHVTMERLQAELEISGKHHQVYGIVHGGVYAAIAESMCSVGAVINVMGENKNAVGLENSTTFLRAVRSGTLHCVATPLTRGRRAHVWETRIHDDRDRLVASGRVRLMILAPKDSLAGEEIQFENKSALPDI</sequence>
<keyword evidence="2" id="KW-0378">Hydrolase</keyword>
<accession>A0A1W2CJY0</accession>
<protein>
    <submittedName>
        <fullName evidence="4">Uncharacterized domain 1-containing protein</fullName>
    </submittedName>
</protein>
<dbReference type="InterPro" id="IPR029069">
    <property type="entry name" value="HotDog_dom_sf"/>
</dbReference>
<dbReference type="STRING" id="1121400.SAMN02746065_11292"/>
<evidence type="ECO:0000313" key="5">
    <source>
        <dbReference type="Proteomes" id="UP000192418"/>
    </source>
</evidence>
<dbReference type="RefSeq" id="WP_084069707.1">
    <property type="nucleotide sequence ID" value="NZ_FWXY01000012.1"/>
</dbReference>
<feature type="domain" description="Thioesterase" evidence="3">
    <location>
        <begin position="49"/>
        <end position="127"/>
    </location>
</feature>
<dbReference type="Proteomes" id="UP000192418">
    <property type="component" value="Unassembled WGS sequence"/>
</dbReference>
<dbReference type="Pfam" id="PF03061">
    <property type="entry name" value="4HBT"/>
    <property type="match status" value="1"/>
</dbReference>
<evidence type="ECO:0000256" key="1">
    <source>
        <dbReference type="ARBA" id="ARBA00008324"/>
    </source>
</evidence>
<organism evidence="4 5">
    <name type="scientific">Desulfocicer vacuolatum DSM 3385</name>
    <dbReference type="NCBI Taxonomy" id="1121400"/>
    <lineage>
        <taxon>Bacteria</taxon>
        <taxon>Pseudomonadati</taxon>
        <taxon>Thermodesulfobacteriota</taxon>
        <taxon>Desulfobacteria</taxon>
        <taxon>Desulfobacterales</taxon>
        <taxon>Desulfobacteraceae</taxon>
        <taxon>Desulfocicer</taxon>
    </lineage>
</organism>
<dbReference type="InterPro" id="IPR003736">
    <property type="entry name" value="PAAI_dom"/>
</dbReference>
<evidence type="ECO:0000259" key="3">
    <source>
        <dbReference type="Pfam" id="PF03061"/>
    </source>
</evidence>
<dbReference type="GO" id="GO:0005829">
    <property type="term" value="C:cytosol"/>
    <property type="evidence" value="ECO:0007669"/>
    <property type="project" value="TreeGrafter"/>
</dbReference>
<dbReference type="PANTHER" id="PTHR43240:SF5">
    <property type="entry name" value="1,4-DIHYDROXY-2-NAPHTHOYL-COA THIOESTERASE 1"/>
    <property type="match status" value="1"/>
</dbReference>
<name>A0A1W2CJY0_9BACT</name>
<comment type="similarity">
    <text evidence="1">Belongs to the thioesterase PaaI family.</text>
</comment>
<evidence type="ECO:0000256" key="2">
    <source>
        <dbReference type="ARBA" id="ARBA00022801"/>
    </source>
</evidence>
<dbReference type="SUPFAM" id="SSF54637">
    <property type="entry name" value="Thioesterase/thiol ester dehydrase-isomerase"/>
    <property type="match status" value="1"/>
</dbReference>
<dbReference type="CDD" id="cd03443">
    <property type="entry name" value="PaaI_thioesterase"/>
    <property type="match status" value="1"/>
</dbReference>
<dbReference type="PANTHER" id="PTHR43240">
    <property type="entry name" value="1,4-DIHYDROXY-2-NAPHTHOYL-COA THIOESTERASE 1"/>
    <property type="match status" value="1"/>
</dbReference>
<gene>
    <name evidence="4" type="ORF">SAMN02746065_11292</name>
</gene>